<keyword evidence="1" id="KW-0812">Transmembrane</keyword>
<feature type="non-terminal residue" evidence="2">
    <location>
        <position position="1"/>
    </location>
</feature>
<name>A0A819YRR1_9BILA</name>
<comment type="caution">
    <text evidence="2">The sequence shown here is derived from an EMBL/GenBank/DDBJ whole genome shotgun (WGS) entry which is preliminary data.</text>
</comment>
<reference evidence="2" key="1">
    <citation type="submission" date="2021-02" db="EMBL/GenBank/DDBJ databases">
        <authorList>
            <person name="Nowell W R."/>
        </authorList>
    </citation>
    <scope>NUCLEOTIDE SEQUENCE</scope>
</reference>
<evidence type="ECO:0000256" key="1">
    <source>
        <dbReference type="SAM" id="Phobius"/>
    </source>
</evidence>
<dbReference type="AlphaFoldDB" id="A0A819YRR1"/>
<gene>
    <name evidence="2" type="ORF">OXD698_LOCUS38494</name>
</gene>
<accession>A0A819YRR1</accession>
<keyword evidence="1" id="KW-0472">Membrane</keyword>
<evidence type="ECO:0000313" key="3">
    <source>
        <dbReference type="Proteomes" id="UP000663844"/>
    </source>
</evidence>
<protein>
    <submittedName>
        <fullName evidence="2">Uncharacterized protein</fullName>
    </submittedName>
</protein>
<proteinExistence type="predicted"/>
<dbReference type="EMBL" id="CAJOAZ010007278">
    <property type="protein sequence ID" value="CAF4158864.1"/>
    <property type="molecule type" value="Genomic_DNA"/>
</dbReference>
<evidence type="ECO:0000313" key="2">
    <source>
        <dbReference type="EMBL" id="CAF4158864.1"/>
    </source>
</evidence>
<organism evidence="2 3">
    <name type="scientific">Adineta steineri</name>
    <dbReference type="NCBI Taxonomy" id="433720"/>
    <lineage>
        <taxon>Eukaryota</taxon>
        <taxon>Metazoa</taxon>
        <taxon>Spiralia</taxon>
        <taxon>Gnathifera</taxon>
        <taxon>Rotifera</taxon>
        <taxon>Eurotatoria</taxon>
        <taxon>Bdelloidea</taxon>
        <taxon>Adinetida</taxon>
        <taxon>Adinetidae</taxon>
        <taxon>Adineta</taxon>
    </lineage>
</organism>
<feature type="transmembrane region" description="Helical" evidence="1">
    <location>
        <begin position="54"/>
        <end position="71"/>
    </location>
</feature>
<sequence>NPTTILSASTSIANSVTISTAVSTSALITTSQKSSLTNTTIKLSSNYSLATRNLNSKLLALLFCFIMIFINN</sequence>
<keyword evidence="1" id="KW-1133">Transmembrane helix</keyword>
<dbReference type="Proteomes" id="UP000663844">
    <property type="component" value="Unassembled WGS sequence"/>
</dbReference>